<comment type="caution">
    <text evidence="1">The sequence shown here is derived from an EMBL/GenBank/DDBJ whole genome shotgun (WGS) entry which is preliminary data.</text>
</comment>
<gene>
    <name evidence="1" type="ORF">JX265_010770</name>
</gene>
<dbReference type="Proteomes" id="UP000829685">
    <property type="component" value="Unassembled WGS sequence"/>
</dbReference>
<organism evidence="1 2">
    <name type="scientific">Neoarthrinium moseri</name>
    <dbReference type="NCBI Taxonomy" id="1658444"/>
    <lineage>
        <taxon>Eukaryota</taxon>
        <taxon>Fungi</taxon>
        <taxon>Dikarya</taxon>
        <taxon>Ascomycota</taxon>
        <taxon>Pezizomycotina</taxon>
        <taxon>Sordariomycetes</taxon>
        <taxon>Xylariomycetidae</taxon>
        <taxon>Amphisphaeriales</taxon>
        <taxon>Apiosporaceae</taxon>
        <taxon>Neoarthrinium</taxon>
    </lineage>
</organism>
<reference evidence="1" key="1">
    <citation type="submission" date="2021-03" db="EMBL/GenBank/DDBJ databases">
        <title>Revisited historic fungal species revealed as producer of novel bioactive compounds through whole genome sequencing and comparative genomics.</title>
        <authorList>
            <person name="Vignolle G.A."/>
            <person name="Hochenegger N."/>
            <person name="Mach R.L."/>
            <person name="Mach-Aigner A.R."/>
            <person name="Javad Rahimi M."/>
            <person name="Salim K.A."/>
            <person name="Chan C.M."/>
            <person name="Lim L.B.L."/>
            <person name="Cai F."/>
            <person name="Druzhinina I.S."/>
            <person name="U'Ren J.M."/>
            <person name="Derntl C."/>
        </authorList>
    </citation>
    <scope>NUCLEOTIDE SEQUENCE</scope>
    <source>
        <strain evidence="1">TUCIM 5799</strain>
    </source>
</reference>
<evidence type="ECO:0000313" key="1">
    <source>
        <dbReference type="EMBL" id="KAI1858677.1"/>
    </source>
</evidence>
<dbReference type="AlphaFoldDB" id="A0A9Q0AKF6"/>
<accession>A0A9Q0AKF6</accession>
<name>A0A9Q0AKF6_9PEZI</name>
<sequence length="147" mass="17255">MHALSIWIETGWKIRKFRLTFANSSRFIAQFVYPADLFVQLQSYADRLGLDWDMDERELCVLWMKERLLPEVGAEEGDEEPDEWQLVAGQQELDELCRDDLKCTLWSMAAREWNDVLFVRDVTPEKLSTEKTMWDAMAGISSMALRE</sequence>
<keyword evidence="2" id="KW-1185">Reference proteome</keyword>
<protein>
    <submittedName>
        <fullName evidence="1">Uncharacterized protein</fullName>
    </submittedName>
</protein>
<dbReference type="EMBL" id="JAFIMR010000036">
    <property type="protein sequence ID" value="KAI1858677.1"/>
    <property type="molecule type" value="Genomic_DNA"/>
</dbReference>
<evidence type="ECO:0000313" key="2">
    <source>
        <dbReference type="Proteomes" id="UP000829685"/>
    </source>
</evidence>
<proteinExistence type="predicted"/>